<organism evidence="9 10">
    <name type="scientific">Grallaria varia</name>
    <name type="common">variegated antpitta</name>
    <dbReference type="NCBI Taxonomy" id="117165"/>
    <lineage>
        <taxon>Eukaryota</taxon>
        <taxon>Metazoa</taxon>
        <taxon>Chordata</taxon>
        <taxon>Craniata</taxon>
        <taxon>Vertebrata</taxon>
        <taxon>Euteleostomi</taxon>
        <taxon>Archelosauria</taxon>
        <taxon>Archosauria</taxon>
        <taxon>Dinosauria</taxon>
        <taxon>Saurischia</taxon>
        <taxon>Theropoda</taxon>
        <taxon>Coelurosauria</taxon>
        <taxon>Aves</taxon>
        <taxon>Neognathae</taxon>
        <taxon>Neoaves</taxon>
        <taxon>Telluraves</taxon>
        <taxon>Australaves</taxon>
        <taxon>Passeriformes</taxon>
        <taxon>Formicariidae</taxon>
        <taxon>Grallaria</taxon>
    </lineage>
</organism>
<keyword evidence="4 6" id="KW-1015">Disulfide bond</keyword>
<gene>
    <name evidence="9" type="primary">C4bpa_1</name>
    <name evidence="9" type="ORF">GRAVAR_R13389</name>
</gene>
<feature type="domain" description="Sushi" evidence="8">
    <location>
        <begin position="125"/>
        <end position="193"/>
    </location>
</feature>
<dbReference type="PANTHER" id="PTHR45656:SF4">
    <property type="entry name" value="PROTEIN CBR-CLEC-78"/>
    <property type="match status" value="1"/>
</dbReference>
<keyword evidence="2" id="KW-0732">Signal</keyword>
<feature type="domain" description="Sushi" evidence="8">
    <location>
        <begin position="194"/>
        <end position="253"/>
    </location>
</feature>
<dbReference type="EMBL" id="VWZG01007175">
    <property type="protein sequence ID" value="NXG20246.1"/>
    <property type="molecule type" value="Genomic_DNA"/>
</dbReference>
<keyword evidence="10" id="KW-1185">Reference proteome</keyword>
<keyword evidence="7" id="KW-0812">Transmembrane</keyword>
<feature type="transmembrane region" description="Helical" evidence="7">
    <location>
        <begin position="378"/>
        <end position="402"/>
    </location>
</feature>
<feature type="domain" description="Sushi" evidence="8">
    <location>
        <begin position="313"/>
        <end position="378"/>
    </location>
</feature>
<keyword evidence="3" id="KW-0677">Repeat</keyword>
<dbReference type="Proteomes" id="UP000591535">
    <property type="component" value="Unassembled WGS sequence"/>
</dbReference>
<evidence type="ECO:0000256" key="7">
    <source>
        <dbReference type="SAM" id="Phobius"/>
    </source>
</evidence>
<feature type="non-terminal residue" evidence="9">
    <location>
        <position position="426"/>
    </location>
</feature>
<dbReference type="FunFam" id="2.10.70.10:FF:000055">
    <property type="entry name" value="Complement decay-accelerating factor, GPI-anchored"/>
    <property type="match status" value="1"/>
</dbReference>
<dbReference type="FunFam" id="2.10.70.10:FF:000014">
    <property type="entry name" value="Membrane cofactor protein"/>
    <property type="match status" value="1"/>
</dbReference>
<sequence>TCGPPDRKYYAELDERFQGIQSFPVGSQVSFICRPGYMKIPGKSLTLTCGPDSQWSPSEQFCTERKCTHPGELAHGFVHVTDLTFGSTATFSCQEGYRLLGNDISCVVKGGAVDWDGPLPFCELIPCAPPPTIPNGSYREEANYVYQTAVTYICNEVPPGTHPFSLIGSDTIYCTSDEHSNGVWSGEPPQCKVVICKNPKVENGEKVSGFGPSYSYKDSVRFQCNTGYFMVGSEIITCEGDNTWSPPEPTCKKITADVCGAPKVTNAVVIPMKSAYEEGESVQIKCNAHCSFPDGTEEVTVRCQGQKTWTYFADCACISSGSTPVISYGRVVAGQKPSYFVGDCITIECYAGYTLHGAAKIQYVGGNQWSPEVPSCQLSGYVIACICVLVAVVVLLAAFWAYKKFLSQNGKRDSTPCTAEYKICKA</sequence>
<feature type="disulfide bond" evidence="6">
    <location>
        <begin position="224"/>
        <end position="251"/>
    </location>
</feature>
<dbReference type="InterPro" id="IPR000436">
    <property type="entry name" value="Sushi_SCR_CCP_dom"/>
</dbReference>
<keyword evidence="1 6" id="KW-0768">Sushi</keyword>
<feature type="domain" description="Sushi" evidence="8">
    <location>
        <begin position="65"/>
        <end position="124"/>
    </location>
</feature>
<evidence type="ECO:0000256" key="6">
    <source>
        <dbReference type="PROSITE-ProRule" id="PRU00302"/>
    </source>
</evidence>
<protein>
    <submittedName>
        <fullName evidence="9">C4BPA protein</fullName>
    </submittedName>
</protein>
<feature type="disulfide bond" evidence="6">
    <location>
        <begin position="349"/>
        <end position="376"/>
    </location>
</feature>
<dbReference type="SUPFAM" id="SSF57535">
    <property type="entry name" value="Complement control module/SCR domain"/>
    <property type="match status" value="6"/>
</dbReference>
<dbReference type="Gene3D" id="2.10.70.10">
    <property type="entry name" value="Complement Module, domain 1"/>
    <property type="match status" value="6"/>
</dbReference>
<comment type="caution">
    <text evidence="6">Lacks conserved residue(s) required for the propagation of feature annotation.</text>
</comment>
<evidence type="ECO:0000256" key="3">
    <source>
        <dbReference type="ARBA" id="ARBA00022737"/>
    </source>
</evidence>
<name>A0A7K8ZWR0_9PASS</name>
<dbReference type="SMART" id="SM00032">
    <property type="entry name" value="CCP"/>
    <property type="match status" value="6"/>
</dbReference>
<dbReference type="Pfam" id="PF00084">
    <property type="entry name" value="Sushi"/>
    <property type="match status" value="6"/>
</dbReference>
<feature type="domain" description="Sushi" evidence="8">
    <location>
        <begin position="1"/>
        <end position="64"/>
    </location>
</feature>
<evidence type="ECO:0000259" key="8">
    <source>
        <dbReference type="PROSITE" id="PS50923"/>
    </source>
</evidence>
<dbReference type="InterPro" id="IPR035976">
    <property type="entry name" value="Sushi/SCR/CCP_sf"/>
</dbReference>
<keyword evidence="7" id="KW-1133">Transmembrane helix</keyword>
<evidence type="ECO:0000256" key="5">
    <source>
        <dbReference type="ARBA" id="ARBA00023180"/>
    </source>
</evidence>
<evidence type="ECO:0000313" key="10">
    <source>
        <dbReference type="Proteomes" id="UP000591535"/>
    </source>
</evidence>
<proteinExistence type="predicted"/>
<dbReference type="CDD" id="cd00033">
    <property type="entry name" value="CCP"/>
    <property type="match status" value="5"/>
</dbReference>
<keyword evidence="7" id="KW-0472">Membrane</keyword>
<evidence type="ECO:0000256" key="2">
    <source>
        <dbReference type="ARBA" id="ARBA00022729"/>
    </source>
</evidence>
<accession>A0A7K8ZWR0</accession>
<reference evidence="9 10" key="1">
    <citation type="submission" date="2019-09" db="EMBL/GenBank/DDBJ databases">
        <title>Bird 10,000 Genomes (B10K) Project - Family phase.</title>
        <authorList>
            <person name="Zhang G."/>
        </authorList>
    </citation>
    <scope>NUCLEOTIDE SEQUENCE [LARGE SCALE GENOMIC DNA]</scope>
    <source>
        <strain evidence="9">B10K-DU-001-02</strain>
        <tissue evidence="9">Muscle</tissue>
    </source>
</reference>
<dbReference type="PANTHER" id="PTHR45656">
    <property type="entry name" value="PROTEIN CBR-CLEC-78"/>
    <property type="match status" value="1"/>
</dbReference>
<comment type="caution">
    <text evidence="9">The sequence shown here is derived from an EMBL/GenBank/DDBJ whole genome shotgun (WGS) entry which is preliminary data.</text>
</comment>
<evidence type="ECO:0000256" key="1">
    <source>
        <dbReference type="ARBA" id="ARBA00022659"/>
    </source>
</evidence>
<evidence type="ECO:0000256" key="4">
    <source>
        <dbReference type="ARBA" id="ARBA00023157"/>
    </source>
</evidence>
<feature type="non-terminal residue" evidence="9">
    <location>
        <position position="1"/>
    </location>
</feature>
<dbReference type="InterPro" id="IPR051277">
    <property type="entry name" value="SEZ6_CSMD_C4BPB_Regulators"/>
</dbReference>
<dbReference type="PROSITE" id="PS50923">
    <property type="entry name" value="SUSHI"/>
    <property type="match status" value="5"/>
</dbReference>
<keyword evidence="5" id="KW-0325">Glycoprotein</keyword>
<dbReference type="AlphaFoldDB" id="A0A7K8ZWR0"/>
<evidence type="ECO:0000313" key="9">
    <source>
        <dbReference type="EMBL" id="NXG20246.1"/>
    </source>
</evidence>